<proteinExistence type="predicted"/>
<name>A0A4U1L4A3_9SPHN</name>
<dbReference type="EMBL" id="SWKR01000002">
    <property type="protein sequence ID" value="TKD51080.1"/>
    <property type="molecule type" value="Genomic_DNA"/>
</dbReference>
<dbReference type="Proteomes" id="UP000309138">
    <property type="component" value="Unassembled WGS sequence"/>
</dbReference>
<organism evidence="1 2">
    <name type="scientific">Sphingomonas baiyangensis</name>
    <dbReference type="NCBI Taxonomy" id="2572576"/>
    <lineage>
        <taxon>Bacteria</taxon>
        <taxon>Pseudomonadati</taxon>
        <taxon>Pseudomonadota</taxon>
        <taxon>Alphaproteobacteria</taxon>
        <taxon>Sphingomonadales</taxon>
        <taxon>Sphingomonadaceae</taxon>
        <taxon>Sphingomonas</taxon>
    </lineage>
</organism>
<dbReference type="AlphaFoldDB" id="A0A4U1L4A3"/>
<sequence length="131" mass="13673">MTDARDLSGVWYGSYAAQSRAVIGNAFIAHLTETAGGVGGAITERDIWRGSGIVRADVAGVRNGASVRFAKTYDGSGGMTHTVLYQGAVNDAGTEVAGSWTLGSYGGSFVMTREIFTDLAIEDTEELEVSA</sequence>
<reference evidence="1 2" key="1">
    <citation type="submission" date="2019-04" db="EMBL/GenBank/DDBJ databases">
        <authorList>
            <person name="Yang Y."/>
            <person name="Wei D."/>
        </authorList>
    </citation>
    <scope>NUCLEOTIDE SEQUENCE [LARGE SCALE GENOMIC DNA]</scope>
    <source>
        <strain evidence="1 2">L-1-4w-11</strain>
    </source>
</reference>
<evidence type="ECO:0000313" key="1">
    <source>
        <dbReference type="EMBL" id="TKD51080.1"/>
    </source>
</evidence>
<comment type="caution">
    <text evidence="1">The sequence shown here is derived from an EMBL/GenBank/DDBJ whole genome shotgun (WGS) entry which is preliminary data.</text>
</comment>
<evidence type="ECO:0000313" key="2">
    <source>
        <dbReference type="Proteomes" id="UP000309138"/>
    </source>
</evidence>
<accession>A0A4U1L4A3</accession>
<evidence type="ECO:0008006" key="3">
    <source>
        <dbReference type="Google" id="ProtNLM"/>
    </source>
</evidence>
<dbReference type="RefSeq" id="WP_136943028.1">
    <property type="nucleotide sequence ID" value="NZ_SWKR01000002.1"/>
</dbReference>
<dbReference type="OrthoDB" id="6194699at2"/>
<protein>
    <recommendedName>
        <fullName evidence="3">Avidin family protein</fullName>
    </recommendedName>
</protein>
<gene>
    <name evidence="1" type="ORF">FBR43_10155</name>
</gene>
<keyword evidence="2" id="KW-1185">Reference proteome</keyword>